<dbReference type="AlphaFoldDB" id="A0A0D2ST74"/>
<keyword evidence="4" id="KW-1185">Reference proteome</keyword>
<dbReference type="OMA" id="CERIHRF"/>
<evidence type="ECO:0000256" key="1">
    <source>
        <dbReference type="ARBA" id="ARBA00006141"/>
    </source>
</evidence>
<name>A0A0D2ST74_GOSRA</name>
<dbReference type="SMART" id="SM00101">
    <property type="entry name" value="14_3_3"/>
    <property type="match status" value="1"/>
</dbReference>
<feature type="domain" description="14-3-3" evidence="2">
    <location>
        <begin position="7"/>
        <end position="148"/>
    </location>
</feature>
<organism evidence="3 4">
    <name type="scientific">Gossypium raimondii</name>
    <name type="common">Peruvian cotton</name>
    <name type="synonym">Gossypium klotzschianum subsp. raimondii</name>
    <dbReference type="NCBI Taxonomy" id="29730"/>
    <lineage>
        <taxon>Eukaryota</taxon>
        <taxon>Viridiplantae</taxon>
        <taxon>Streptophyta</taxon>
        <taxon>Embryophyta</taxon>
        <taxon>Tracheophyta</taxon>
        <taxon>Spermatophyta</taxon>
        <taxon>Magnoliopsida</taxon>
        <taxon>eudicotyledons</taxon>
        <taxon>Gunneridae</taxon>
        <taxon>Pentapetalae</taxon>
        <taxon>rosids</taxon>
        <taxon>malvids</taxon>
        <taxon>Malvales</taxon>
        <taxon>Malvaceae</taxon>
        <taxon>Malvoideae</taxon>
        <taxon>Gossypium</taxon>
    </lineage>
</organism>
<dbReference type="InterPro" id="IPR023410">
    <property type="entry name" value="14-3-3_domain"/>
</dbReference>
<dbReference type="Gene3D" id="1.20.190.20">
    <property type="entry name" value="14-3-3 domain"/>
    <property type="match status" value="1"/>
</dbReference>
<dbReference type="InterPro" id="IPR036815">
    <property type="entry name" value="14-3-3_dom_sf"/>
</dbReference>
<gene>
    <name evidence="3" type="ORF">B456_006G068100</name>
</gene>
<accession>A0A0D2ST74</accession>
<dbReference type="SUPFAM" id="SSF48445">
    <property type="entry name" value="14-3-3 protein"/>
    <property type="match status" value="1"/>
</dbReference>
<dbReference type="STRING" id="29730.A0A0D2ST74"/>
<dbReference type="eggNOG" id="KOG0841">
    <property type="taxonomic scope" value="Eukaryota"/>
</dbReference>
<evidence type="ECO:0000259" key="2">
    <source>
        <dbReference type="SMART" id="SM00101"/>
    </source>
</evidence>
<reference evidence="3 4" key="1">
    <citation type="journal article" date="2012" name="Nature">
        <title>Repeated polyploidization of Gossypium genomes and the evolution of spinnable cotton fibres.</title>
        <authorList>
            <person name="Paterson A.H."/>
            <person name="Wendel J.F."/>
            <person name="Gundlach H."/>
            <person name="Guo H."/>
            <person name="Jenkins J."/>
            <person name="Jin D."/>
            <person name="Llewellyn D."/>
            <person name="Showmaker K.C."/>
            <person name="Shu S."/>
            <person name="Udall J."/>
            <person name="Yoo M.J."/>
            <person name="Byers R."/>
            <person name="Chen W."/>
            <person name="Doron-Faigenboim A."/>
            <person name="Duke M.V."/>
            <person name="Gong L."/>
            <person name="Grimwood J."/>
            <person name="Grover C."/>
            <person name="Grupp K."/>
            <person name="Hu G."/>
            <person name="Lee T.H."/>
            <person name="Li J."/>
            <person name="Lin L."/>
            <person name="Liu T."/>
            <person name="Marler B.S."/>
            <person name="Page J.T."/>
            <person name="Roberts A.W."/>
            <person name="Romanel E."/>
            <person name="Sanders W.S."/>
            <person name="Szadkowski E."/>
            <person name="Tan X."/>
            <person name="Tang H."/>
            <person name="Xu C."/>
            <person name="Wang J."/>
            <person name="Wang Z."/>
            <person name="Zhang D."/>
            <person name="Zhang L."/>
            <person name="Ashrafi H."/>
            <person name="Bedon F."/>
            <person name="Bowers J.E."/>
            <person name="Brubaker C.L."/>
            <person name="Chee P.W."/>
            <person name="Das S."/>
            <person name="Gingle A.R."/>
            <person name="Haigler C.H."/>
            <person name="Harker D."/>
            <person name="Hoffmann L.V."/>
            <person name="Hovav R."/>
            <person name="Jones D.C."/>
            <person name="Lemke C."/>
            <person name="Mansoor S."/>
            <person name="ur Rahman M."/>
            <person name="Rainville L.N."/>
            <person name="Rambani A."/>
            <person name="Reddy U.K."/>
            <person name="Rong J.K."/>
            <person name="Saranga Y."/>
            <person name="Scheffler B.E."/>
            <person name="Scheffler J.A."/>
            <person name="Stelly D.M."/>
            <person name="Triplett B.A."/>
            <person name="Van Deynze A."/>
            <person name="Vaslin M.F."/>
            <person name="Waghmare V.N."/>
            <person name="Walford S.A."/>
            <person name="Wright R.J."/>
            <person name="Zaki E.A."/>
            <person name="Zhang T."/>
            <person name="Dennis E.S."/>
            <person name="Mayer K.F."/>
            <person name="Peterson D.G."/>
            <person name="Rokhsar D.S."/>
            <person name="Wang X."/>
            <person name="Schmutz J."/>
        </authorList>
    </citation>
    <scope>NUCLEOTIDE SEQUENCE [LARGE SCALE GENOMIC DNA]</scope>
</reference>
<dbReference type="EMBL" id="CM001745">
    <property type="protein sequence ID" value="KJB34480.1"/>
    <property type="molecule type" value="Genomic_DNA"/>
</dbReference>
<sequence>MATFFPREDNVYTVKLTEQAERYEEMVKFMETVVSTVPSSDELSVEERNLLSIMIVSSIEQKEEGRGNANHVSVIREYKAKIEAELSEICAEILKLLDGELVLETKTRDSNDFYLKMKGDYPRYLAKFKTSDDRKVTVENTLTAYKSA</sequence>
<proteinExistence type="inferred from homology"/>
<evidence type="ECO:0000313" key="4">
    <source>
        <dbReference type="Proteomes" id="UP000032304"/>
    </source>
</evidence>
<dbReference type="Gramene" id="KJB34480">
    <property type="protein sequence ID" value="KJB34480"/>
    <property type="gene ID" value="B456_006G068100"/>
</dbReference>
<dbReference type="Proteomes" id="UP000032304">
    <property type="component" value="Chromosome 6"/>
</dbReference>
<protein>
    <recommendedName>
        <fullName evidence="2">14-3-3 domain-containing protein</fullName>
    </recommendedName>
</protein>
<comment type="similarity">
    <text evidence="1">Belongs to the 14-3-3 family.</text>
</comment>
<dbReference type="PANTHER" id="PTHR18860">
    <property type="entry name" value="14-3-3 PROTEIN"/>
    <property type="match status" value="1"/>
</dbReference>
<evidence type="ECO:0000313" key="3">
    <source>
        <dbReference type="EMBL" id="KJB34480.1"/>
    </source>
</evidence>
<dbReference type="InterPro" id="IPR000308">
    <property type="entry name" value="14-3-3"/>
</dbReference>
<dbReference type="Pfam" id="PF00244">
    <property type="entry name" value="14-3-3"/>
    <property type="match status" value="1"/>
</dbReference>